<organism evidence="1 2">
    <name type="scientific">Stenotrophomonas maltophilia</name>
    <name type="common">Pseudomonas maltophilia</name>
    <name type="synonym">Xanthomonas maltophilia</name>
    <dbReference type="NCBI Taxonomy" id="40324"/>
    <lineage>
        <taxon>Bacteria</taxon>
        <taxon>Pseudomonadati</taxon>
        <taxon>Pseudomonadota</taxon>
        <taxon>Gammaproteobacteria</taxon>
        <taxon>Lysobacterales</taxon>
        <taxon>Lysobacteraceae</taxon>
        <taxon>Stenotrophomonas</taxon>
        <taxon>Stenotrophomonas maltophilia group</taxon>
    </lineage>
</organism>
<sequence length="238" mass="23970">MSIDSAIKGAVGLGSALFGNSGEKKAARAAQQAADQNNALQREMYNNARTDLGGYLSAGNNALTGLNALAAGDYSGFQSSPDYVYARDQAQQGIERGAAARGSLYSGGTNVDLANALNGIDSQNLGAYRNSLMGLAGMGQNAAGTIAGVGQNSANAQGGNNWGAANAAGNSAINQANNWSQLGAGLGGLANNWLQQNAAGRQSSFTPANSLWSGQMQTGAGSPYNFGSNVNNLIGGRV</sequence>
<protein>
    <recommendedName>
        <fullName evidence="3">DNA transfer protein</fullName>
    </recommendedName>
</protein>
<dbReference type="Proteomes" id="UP001251948">
    <property type="component" value="Unassembled WGS sequence"/>
</dbReference>
<reference evidence="1" key="1">
    <citation type="submission" date="2023-07" db="EMBL/GenBank/DDBJ databases">
        <title>Comparative genomics of clinical Stenotrophomonas maltophilia isolates reveals regions of diversity which correlate with colonization and persistence in vivo.</title>
        <authorList>
            <person name="Mcdaniel M.S."/>
            <person name="Swords W.E."/>
            <person name="Sumpter N.A."/>
            <person name="Lindgren N.R."/>
            <person name="Billiot C.E."/>
        </authorList>
    </citation>
    <scope>NUCLEOTIDE SEQUENCE</scope>
    <source>
        <strain evidence="1">Ism4</strain>
    </source>
</reference>
<evidence type="ECO:0008006" key="3">
    <source>
        <dbReference type="Google" id="ProtNLM"/>
    </source>
</evidence>
<evidence type="ECO:0000313" key="2">
    <source>
        <dbReference type="Proteomes" id="UP001251948"/>
    </source>
</evidence>
<comment type="caution">
    <text evidence="1">The sequence shown here is derived from an EMBL/GenBank/DDBJ whole genome shotgun (WGS) entry which is preliminary data.</text>
</comment>
<proteinExistence type="predicted"/>
<accession>A0AAJ2JCM8</accession>
<name>A0AAJ2JCM8_STEMA</name>
<gene>
    <name evidence="1" type="ORF">ROV92_13095</name>
</gene>
<evidence type="ECO:0000313" key="1">
    <source>
        <dbReference type="EMBL" id="MDT3468919.1"/>
    </source>
</evidence>
<dbReference type="EMBL" id="JAVSKO010000005">
    <property type="protein sequence ID" value="MDT3468919.1"/>
    <property type="molecule type" value="Genomic_DNA"/>
</dbReference>
<dbReference type="AlphaFoldDB" id="A0AAJ2JCM8"/>
<dbReference type="RefSeq" id="WP_312562643.1">
    <property type="nucleotide sequence ID" value="NZ_JAVSKO010000005.1"/>
</dbReference>